<evidence type="ECO:0000256" key="17">
    <source>
        <dbReference type="ARBA" id="ARBA00047816"/>
    </source>
</evidence>
<reference evidence="21 22" key="1">
    <citation type="submission" date="2018-02" db="EMBL/GenBank/DDBJ databases">
        <title>8 Nocardia nova and 1 Nocardia cyriacigeorgica strain used for evolution to TMP-SMX.</title>
        <authorList>
            <person name="Mehta H."/>
            <person name="Weng J."/>
            <person name="Shamoo Y."/>
        </authorList>
    </citation>
    <scope>NUCLEOTIDE SEQUENCE [LARGE SCALE GENOMIC DNA]</scope>
    <source>
        <strain evidence="21 22">ATCC 33727</strain>
    </source>
</reference>
<evidence type="ECO:0000256" key="4">
    <source>
        <dbReference type="ARBA" id="ARBA00022448"/>
    </source>
</evidence>
<evidence type="ECO:0000256" key="9">
    <source>
        <dbReference type="ARBA" id="ARBA00022723"/>
    </source>
</evidence>
<keyword evidence="15 19" id="KW-0472">Membrane</keyword>
<dbReference type="PANTHER" id="PTHR10422:SF18">
    <property type="entry name" value="CYTOCHROME C OXIDASE SUBUNIT 1"/>
    <property type="match status" value="1"/>
</dbReference>
<dbReference type="GO" id="GO:0022904">
    <property type="term" value="P:respiratory electron transport chain"/>
    <property type="evidence" value="ECO:0007669"/>
    <property type="project" value="TreeGrafter"/>
</dbReference>
<evidence type="ECO:0000256" key="2">
    <source>
        <dbReference type="ARBA" id="ARBA00004673"/>
    </source>
</evidence>
<evidence type="ECO:0000256" key="18">
    <source>
        <dbReference type="RuleBase" id="RU000370"/>
    </source>
</evidence>
<comment type="subcellular location">
    <subcellularLocation>
        <location evidence="1 19">Cell membrane</location>
        <topology evidence="1 19">Multi-pass membrane protein</topology>
    </subcellularLocation>
</comment>
<comment type="catalytic activity">
    <reaction evidence="17 19">
        <text>4 Fe(II)-[cytochrome c] + O2 + 8 H(+)(in) = 4 Fe(III)-[cytochrome c] + 2 H2O + 4 H(+)(out)</text>
        <dbReference type="Rhea" id="RHEA:11436"/>
        <dbReference type="Rhea" id="RHEA-COMP:10350"/>
        <dbReference type="Rhea" id="RHEA-COMP:14399"/>
        <dbReference type="ChEBI" id="CHEBI:15377"/>
        <dbReference type="ChEBI" id="CHEBI:15378"/>
        <dbReference type="ChEBI" id="CHEBI:15379"/>
        <dbReference type="ChEBI" id="CHEBI:29033"/>
        <dbReference type="ChEBI" id="CHEBI:29034"/>
        <dbReference type="EC" id="7.1.1.9"/>
    </reaction>
</comment>
<feature type="transmembrane region" description="Helical" evidence="19">
    <location>
        <begin position="361"/>
        <end position="381"/>
    </location>
</feature>
<keyword evidence="7 18" id="KW-0679">Respiratory chain</keyword>
<evidence type="ECO:0000256" key="5">
    <source>
        <dbReference type="ARBA" id="ARBA00022475"/>
    </source>
</evidence>
<dbReference type="GO" id="GO:0020037">
    <property type="term" value="F:heme binding"/>
    <property type="evidence" value="ECO:0007669"/>
    <property type="project" value="InterPro"/>
</dbReference>
<dbReference type="RefSeq" id="WP_084494138.1">
    <property type="nucleotide sequence ID" value="NZ_PYHS01000030.1"/>
</dbReference>
<evidence type="ECO:0000256" key="19">
    <source>
        <dbReference type="RuleBase" id="RU363061"/>
    </source>
</evidence>
<organism evidence="21 22">
    <name type="scientific">Nocardia nova</name>
    <dbReference type="NCBI Taxonomy" id="37330"/>
    <lineage>
        <taxon>Bacteria</taxon>
        <taxon>Bacillati</taxon>
        <taxon>Actinomycetota</taxon>
        <taxon>Actinomycetes</taxon>
        <taxon>Mycobacteriales</taxon>
        <taxon>Nocardiaceae</taxon>
        <taxon>Nocardia</taxon>
    </lineage>
</organism>
<dbReference type="Gene3D" id="1.20.210.10">
    <property type="entry name" value="Cytochrome c oxidase-like, subunit I domain"/>
    <property type="match status" value="1"/>
</dbReference>
<dbReference type="PRINTS" id="PR01165">
    <property type="entry name" value="CYCOXIDASEI"/>
</dbReference>
<comment type="similarity">
    <text evidence="3 18">Belongs to the heme-copper respiratory oxidase family.</text>
</comment>
<keyword evidence="8 18" id="KW-0812">Transmembrane</keyword>
<evidence type="ECO:0000256" key="1">
    <source>
        <dbReference type="ARBA" id="ARBA00004651"/>
    </source>
</evidence>
<feature type="transmembrane region" description="Helical" evidence="19">
    <location>
        <begin position="291"/>
        <end position="312"/>
    </location>
</feature>
<dbReference type="GO" id="GO:0005886">
    <property type="term" value="C:plasma membrane"/>
    <property type="evidence" value="ECO:0007669"/>
    <property type="project" value="UniProtKB-SubCell"/>
</dbReference>
<dbReference type="PROSITE" id="PS00077">
    <property type="entry name" value="COX1_CUB"/>
    <property type="match status" value="1"/>
</dbReference>
<evidence type="ECO:0000256" key="12">
    <source>
        <dbReference type="ARBA" id="ARBA00022989"/>
    </source>
</evidence>
<feature type="transmembrane region" description="Helical" evidence="19">
    <location>
        <begin position="209"/>
        <end position="237"/>
    </location>
</feature>
<keyword evidence="6 18" id="KW-0349">Heme</keyword>
<feature type="transmembrane region" description="Helical" evidence="19">
    <location>
        <begin position="431"/>
        <end position="453"/>
    </location>
</feature>
<evidence type="ECO:0000259" key="20">
    <source>
        <dbReference type="PROSITE" id="PS50855"/>
    </source>
</evidence>
<dbReference type="Proteomes" id="UP000241647">
    <property type="component" value="Unassembled WGS sequence"/>
</dbReference>
<feature type="transmembrane region" description="Helical" evidence="19">
    <location>
        <begin position="83"/>
        <end position="108"/>
    </location>
</feature>
<dbReference type="Pfam" id="PF00115">
    <property type="entry name" value="COX1"/>
    <property type="match status" value="1"/>
</dbReference>
<feature type="transmembrane region" description="Helical" evidence="19">
    <location>
        <begin position="473"/>
        <end position="497"/>
    </location>
</feature>
<proteinExistence type="inferred from homology"/>
<feature type="transmembrane region" description="Helical" evidence="19">
    <location>
        <begin position="318"/>
        <end position="340"/>
    </location>
</feature>
<dbReference type="InterPro" id="IPR000883">
    <property type="entry name" value="Cyt_C_Oxase_1"/>
</dbReference>
<keyword evidence="4 18" id="KW-0813">Transport</keyword>
<evidence type="ECO:0000256" key="16">
    <source>
        <dbReference type="ARBA" id="ARBA00025218"/>
    </source>
</evidence>
<dbReference type="GO" id="GO:0004129">
    <property type="term" value="F:cytochrome-c oxidase activity"/>
    <property type="evidence" value="ECO:0007669"/>
    <property type="project" value="UniProtKB-EC"/>
</dbReference>
<evidence type="ECO:0000313" key="22">
    <source>
        <dbReference type="Proteomes" id="UP000241647"/>
    </source>
</evidence>
<feature type="transmembrane region" description="Helical" evidence="19">
    <location>
        <begin position="40"/>
        <end position="63"/>
    </location>
</feature>
<sequence length="581" mass="64788">MTTAPSRGAAEIEAARPYPRRIAPKGSQIWTIVTTTDPKLLGMMYIVSSMAFFLVGGLMALLMRAELARPGLQFLSPEQFNQLFTMHGTLMLLFYATPIVFGFANCILPLQIGAPDVAFPRLNALSYWLYLFGATLATAGFVTPGGAADFGWTAYTPLSDIVHSPGVGCDMWILGLAVSGLGTILGGVNMLTTVIVLRAPGMTLFRMPIFTWNIVVTSVLVLMVFPILTAALMALAYDRHLGGHIYDPATGGNLLYQHLFWYFGHPEVYIIALPFFGIVTEIFPVFSRKPVFGYTALVYATMSIGALSVAVWAHHMFATGAVLLPFFSFMTFMIAVPTGVKFFNWIGTMWKGQLTFETPMLWALGFLVTFLFGGLSGVILASPPLDFHVTDTYFVVAHFHYVLFGTIVFATFGGIYFWFPKMTGRLLDERLGKIHFWTTFVGFHTTFLVQHWLGAEGMPRRYADYLPSDGFTTLNTVSTIGSFILAFSMITFVWNVFRSYRYGEVVTVDDPWGYGNSLEWATTCPPPRHNFYELPRIRSERPAFELHYPHMIDRLRAESHIGWGAPHADVHETAPAEQQRA</sequence>
<comment type="function">
    <text evidence="16 19">Cytochrome c oxidase is the component of the respiratory chain that catalyzes the reduction of oxygen to water. Subunits 1-3 form the functional core of the enzyme complex. CO I is the catalytic subunit of the enzyme. Electrons originating in cytochrome c are transferred via the copper A center of subunit 2 and heme A of subunit 1 to the bimetallic center formed by heme A3 and copper B.</text>
</comment>
<comment type="caution">
    <text evidence="21">The sequence shown here is derived from an EMBL/GenBank/DDBJ whole genome shotgun (WGS) entry which is preliminary data.</text>
</comment>
<evidence type="ECO:0000256" key="6">
    <source>
        <dbReference type="ARBA" id="ARBA00022617"/>
    </source>
</evidence>
<feature type="transmembrane region" description="Helical" evidence="19">
    <location>
        <begin position="259"/>
        <end position="279"/>
    </location>
</feature>
<dbReference type="GO" id="GO:0046872">
    <property type="term" value="F:metal ion binding"/>
    <property type="evidence" value="ECO:0007669"/>
    <property type="project" value="UniProtKB-KW"/>
</dbReference>
<keyword evidence="12 19" id="KW-1133">Transmembrane helix</keyword>
<comment type="pathway">
    <text evidence="2 19">Energy metabolism; oxidative phosphorylation.</text>
</comment>
<evidence type="ECO:0000256" key="13">
    <source>
        <dbReference type="ARBA" id="ARBA00023004"/>
    </source>
</evidence>
<dbReference type="InterPro" id="IPR036927">
    <property type="entry name" value="Cyt_c_oxase-like_su1_sf"/>
</dbReference>
<evidence type="ECO:0000256" key="7">
    <source>
        <dbReference type="ARBA" id="ARBA00022660"/>
    </source>
</evidence>
<dbReference type="GO" id="GO:0015990">
    <property type="term" value="P:electron transport coupled proton transport"/>
    <property type="evidence" value="ECO:0007669"/>
    <property type="project" value="InterPro"/>
</dbReference>
<keyword evidence="9 19" id="KW-0479">Metal-binding</keyword>
<keyword evidence="5 19" id="KW-1003">Cell membrane</keyword>
<feature type="domain" description="Cytochrome oxidase subunit I profile" evidence="20">
    <location>
        <begin position="24"/>
        <end position="538"/>
    </location>
</feature>
<dbReference type="UniPathway" id="UPA00705"/>
<keyword evidence="11 18" id="KW-0249">Electron transport</keyword>
<dbReference type="AlphaFoldDB" id="A0A2T2YQW6"/>
<dbReference type="GO" id="GO:0006119">
    <property type="term" value="P:oxidative phosphorylation"/>
    <property type="evidence" value="ECO:0007669"/>
    <property type="project" value="UniProtKB-UniPathway"/>
</dbReference>
<keyword evidence="13 19" id="KW-0408">Iron</keyword>
<dbReference type="NCBIfam" id="TIGR02891">
    <property type="entry name" value="CtaD_CoxA"/>
    <property type="match status" value="1"/>
</dbReference>
<evidence type="ECO:0000256" key="3">
    <source>
        <dbReference type="ARBA" id="ARBA00009578"/>
    </source>
</evidence>
<name>A0A2T2YQW6_9NOCA</name>
<dbReference type="InterPro" id="IPR023615">
    <property type="entry name" value="Cyt_c_Oxase_su1_BS"/>
</dbReference>
<dbReference type="InterPro" id="IPR023616">
    <property type="entry name" value="Cyt_c_oxase-like_su1_dom"/>
</dbReference>
<dbReference type="SUPFAM" id="SSF81442">
    <property type="entry name" value="Cytochrome c oxidase subunit I-like"/>
    <property type="match status" value="1"/>
</dbReference>
<dbReference type="EC" id="7.1.1.9" evidence="19"/>
<accession>A0A2T2YQW6</accession>
<feature type="transmembrane region" description="Helical" evidence="19">
    <location>
        <begin position="401"/>
        <end position="419"/>
    </location>
</feature>
<protein>
    <recommendedName>
        <fullName evidence="19">Cytochrome c oxidase subunit 1</fullName>
        <ecNumber evidence="19">7.1.1.9</ecNumber>
    </recommendedName>
</protein>
<keyword evidence="14 19" id="KW-0186">Copper</keyword>
<keyword evidence="10" id="KW-1278">Translocase</keyword>
<gene>
    <name evidence="21" type="primary">ctaD</name>
    <name evidence="21" type="ORF">C8259_32735</name>
</gene>
<dbReference type="PANTHER" id="PTHR10422">
    <property type="entry name" value="CYTOCHROME C OXIDASE SUBUNIT 1"/>
    <property type="match status" value="1"/>
</dbReference>
<evidence type="ECO:0000313" key="21">
    <source>
        <dbReference type="EMBL" id="PSR57893.1"/>
    </source>
</evidence>
<evidence type="ECO:0000256" key="15">
    <source>
        <dbReference type="ARBA" id="ARBA00023136"/>
    </source>
</evidence>
<feature type="transmembrane region" description="Helical" evidence="19">
    <location>
        <begin position="128"/>
        <end position="152"/>
    </location>
</feature>
<feature type="transmembrane region" description="Helical" evidence="19">
    <location>
        <begin position="172"/>
        <end position="197"/>
    </location>
</feature>
<evidence type="ECO:0000256" key="14">
    <source>
        <dbReference type="ARBA" id="ARBA00023008"/>
    </source>
</evidence>
<dbReference type="PROSITE" id="PS50855">
    <property type="entry name" value="COX1"/>
    <property type="match status" value="1"/>
</dbReference>
<evidence type="ECO:0000256" key="8">
    <source>
        <dbReference type="ARBA" id="ARBA00022692"/>
    </source>
</evidence>
<dbReference type="EMBL" id="PYHS01000030">
    <property type="protein sequence ID" value="PSR57893.1"/>
    <property type="molecule type" value="Genomic_DNA"/>
</dbReference>
<dbReference type="FunFam" id="1.20.210.10:FF:000003">
    <property type="entry name" value="Cytochrome c oxidase subunit 1"/>
    <property type="match status" value="1"/>
</dbReference>
<evidence type="ECO:0000256" key="11">
    <source>
        <dbReference type="ARBA" id="ARBA00022982"/>
    </source>
</evidence>
<evidence type="ECO:0000256" key="10">
    <source>
        <dbReference type="ARBA" id="ARBA00022967"/>
    </source>
</evidence>
<dbReference type="CDD" id="cd01662">
    <property type="entry name" value="Ubiquinol_Oxidase_I"/>
    <property type="match status" value="1"/>
</dbReference>
<dbReference type="InterPro" id="IPR014241">
    <property type="entry name" value="Cyt_c_oxidase_su1_bac"/>
</dbReference>